<gene>
    <name evidence="5" type="primary">pqqA</name>
    <name evidence="6" type="ORF">FBZ89_107129</name>
</gene>
<comment type="similarity">
    <text evidence="2 5">Belongs to the PqqA family.</text>
</comment>
<sequence length="37" mass="4126">MWPLLKTGGNVMSWKTPKIVEIALGMEINCYACAEVK</sequence>
<keyword evidence="4 5" id="KW-0884">PQQ biosynthesis</keyword>
<organism evidence="6 7">
    <name type="scientific">Nitrospirillum amazonense</name>
    <dbReference type="NCBI Taxonomy" id="28077"/>
    <lineage>
        <taxon>Bacteria</taxon>
        <taxon>Pseudomonadati</taxon>
        <taxon>Pseudomonadota</taxon>
        <taxon>Alphaproteobacteria</taxon>
        <taxon>Rhodospirillales</taxon>
        <taxon>Azospirillaceae</taxon>
        <taxon>Nitrospirillum</taxon>
    </lineage>
</organism>
<dbReference type="EMBL" id="VITN01000007">
    <property type="protein sequence ID" value="TWB20418.1"/>
    <property type="molecule type" value="Genomic_DNA"/>
</dbReference>
<comment type="caution">
    <text evidence="6">The sequence shown here is derived from an EMBL/GenBank/DDBJ whole genome shotgun (WGS) entry which is preliminary data.</text>
</comment>
<evidence type="ECO:0000313" key="7">
    <source>
        <dbReference type="Proteomes" id="UP000319859"/>
    </source>
</evidence>
<dbReference type="InterPro" id="IPR011725">
    <property type="entry name" value="PQQ_synth_PqqA"/>
</dbReference>
<evidence type="ECO:0000256" key="5">
    <source>
        <dbReference type="HAMAP-Rule" id="MF_00656"/>
    </source>
</evidence>
<comment type="function">
    <text evidence="5">Required for coenzyme pyrroloquinoline quinone (PQQ) biosynthesis. PQQ is probably formed by cross-linking a specific glutamate to a specific tyrosine residue and excising these residues from the peptide.</text>
</comment>
<evidence type="ECO:0000313" key="6">
    <source>
        <dbReference type="EMBL" id="TWB20418.1"/>
    </source>
</evidence>
<comment type="pathway">
    <text evidence="1 5">Cofactor biosynthesis; pyrroloquinoline quinone biosynthesis.</text>
</comment>
<dbReference type="Pfam" id="PF08042">
    <property type="entry name" value="PqqA"/>
    <property type="match status" value="1"/>
</dbReference>
<evidence type="ECO:0000256" key="2">
    <source>
        <dbReference type="ARBA" id="ARBA00009325"/>
    </source>
</evidence>
<accession>A0A560GNX0</accession>
<dbReference type="Proteomes" id="UP000319859">
    <property type="component" value="Unassembled WGS sequence"/>
</dbReference>
<feature type="cross-link" description="Pyrroloquinoline quinone (Glu-Tyr)" evidence="5">
    <location>
        <begin position="27"/>
        <end position="31"/>
    </location>
</feature>
<dbReference type="GO" id="GO:0018189">
    <property type="term" value="P:pyrroloquinoline quinone biosynthetic process"/>
    <property type="evidence" value="ECO:0007669"/>
    <property type="project" value="UniProtKB-UniRule"/>
</dbReference>
<proteinExistence type="inferred from homology"/>
<dbReference type="HAMAP" id="MF_00656">
    <property type="entry name" value="PQQ_syn_PqqA"/>
    <property type="match status" value="1"/>
</dbReference>
<reference evidence="6 7" key="1">
    <citation type="submission" date="2019-06" db="EMBL/GenBank/DDBJ databases">
        <title>Genomic Encyclopedia of Type Strains, Phase IV (KMG-V): Genome sequencing to study the core and pangenomes of soil and plant-associated prokaryotes.</title>
        <authorList>
            <person name="Whitman W."/>
        </authorList>
    </citation>
    <scope>NUCLEOTIDE SEQUENCE [LARGE SCALE GENOMIC DNA]</scope>
    <source>
        <strain evidence="6 7">BR 11880</strain>
    </source>
</reference>
<dbReference type="AlphaFoldDB" id="A0A560GNX0"/>
<dbReference type="NCBIfam" id="TIGR02107">
    <property type="entry name" value="PQQ_syn_pqqA"/>
    <property type="match status" value="1"/>
</dbReference>
<dbReference type="UniPathway" id="UPA00539"/>
<evidence type="ECO:0000256" key="1">
    <source>
        <dbReference type="ARBA" id="ARBA00004886"/>
    </source>
</evidence>
<protein>
    <recommendedName>
        <fullName evidence="3 5">Coenzyme PQQ synthesis protein A</fullName>
    </recommendedName>
    <alternativeName>
        <fullName evidence="5">Pyrroloquinoline quinone biosynthesis protein A</fullName>
    </alternativeName>
</protein>
<name>A0A560GNX0_9PROT</name>
<evidence type="ECO:0000256" key="3">
    <source>
        <dbReference type="ARBA" id="ARBA00015086"/>
    </source>
</evidence>
<evidence type="ECO:0000256" key="4">
    <source>
        <dbReference type="ARBA" id="ARBA00022905"/>
    </source>
</evidence>